<sequence>MVVRGRRQVDGDDAAGVEIEPGHGFDKNTVSLAEKIEARASRDRWR</sequence>
<proteinExistence type="predicted"/>
<keyword evidence="3" id="KW-1185">Reference proteome</keyword>
<dbReference type="Proteomes" id="UP000238390">
    <property type="component" value="Chromosome"/>
</dbReference>
<organism evidence="2 3">
    <name type="scientific">Pseudomonas paraeruginosa</name>
    <dbReference type="NCBI Taxonomy" id="2994495"/>
    <lineage>
        <taxon>Bacteria</taxon>
        <taxon>Pseudomonadati</taxon>
        <taxon>Pseudomonadota</taxon>
        <taxon>Gammaproteobacteria</taxon>
        <taxon>Pseudomonadales</taxon>
        <taxon>Pseudomonadaceae</taxon>
        <taxon>Pseudomonas</taxon>
    </lineage>
</organism>
<dbReference type="AlphaFoldDB" id="A0A2R3IM58"/>
<accession>A0A2R3IM58</accession>
<evidence type="ECO:0000313" key="3">
    <source>
        <dbReference type="Proteomes" id="UP000238390"/>
    </source>
</evidence>
<dbReference type="EMBL" id="CP027169">
    <property type="protein sequence ID" value="AVK03018.1"/>
    <property type="molecule type" value="Genomic_DNA"/>
</dbReference>
<reference evidence="2 3" key="1">
    <citation type="submission" date="2018-02" db="EMBL/GenBank/DDBJ databases">
        <title>FDA/CDC Antimicrobial Resistant Isolate Bank Genome Sequencing.</title>
        <authorList>
            <person name="Benahmed F.H."/>
            <person name="Lutgring J.D."/>
            <person name="Yoo B."/>
            <person name="Machado M."/>
            <person name="Brown A."/>
            <person name="McAllister G."/>
            <person name="Perry A."/>
            <person name="Halpin A.L."/>
            <person name="Vavikolanu K."/>
            <person name="Ott S."/>
            <person name="Zhao X."/>
            <person name="Tallon L.J."/>
            <person name="Sadzewicz L."/>
            <person name="Aluvathingal J."/>
            <person name="Nadendla S."/>
            <person name="Voskania-kordi A."/>
            <person name="Simonyan V."/>
            <person name="Patel J."/>
            <person name="Shawar R.M."/>
        </authorList>
    </citation>
    <scope>NUCLEOTIDE SEQUENCE [LARGE SCALE GENOMIC DNA]</scope>
    <source>
        <strain evidence="2 3">AR_0356</strain>
    </source>
</reference>
<evidence type="ECO:0000256" key="1">
    <source>
        <dbReference type="SAM" id="MobiDB-lite"/>
    </source>
</evidence>
<protein>
    <submittedName>
        <fullName evidence="2">Uncharacterized protein</fullName>
    </submittedName>
</protein>
<gene>
    <name evidence="2" type="ORF">CSB93_3067</name>
</gene>
<feature type="region of interest" description="Disordered" evidence="1">
    <location>
        <begin position="1"/>
        <end position="25"/>
    </location>
</feature>
<name>A0A2R3IM58_9PSED</name>
<evidence type="ECO:0000313" key="2">
    <source>
        <dbReference type="EMBL" id="AVK03018.1"/>
    </source>
</evidence>